<gene>
    <name evidence="2" type="ORF">HZF24_03040</name>
</gene>
<name>A0A974BHN7_SEDHY</name>
<evidence type="ECO:0000313" key="3">
    <source>
        <dbReference type="Proteomes" id="UP000611629"/>
    </source>
</evidence>
<accession>A0A974BHN7</accession>
<evidence type="ECO:0000259" key="1">
    <source>
        <dbReference type="Pfam" id="PF03572"/>
    </source>
</evidence>
<keyword evidence="3" id="KW-1185">Reference proteome</keyword>
<dbReference type="Proteomes" id="UP000611629">
    <property type="component" value="Unassembled WGS sequence"/>
</dbReference>
<protein>
    <recommendedName>
        <fullName evidence="1">Tail specific protease domain-containing protein</fullName>
    </recommendedName>
</protein>
<dbReference type="EMBL" id="JACBNQ010000002">
    <property type="protein sequence ID" value="NYB73111.1"/>
    <property type="molecule type" value="Genomic_DNA"/>
</dbReference>
<comment type="caution">
    <text evidence="2">The sequence shown here is derived from an EMBL/GenBank/DDBJ whole genome shotgun (WGS) entry which is preliminary data.</text>
</comment>
<dbReference type="InterPro" id="IPR005151">
    <property type="entry name" value="Tail-specific_protease"/>
</dbReference>
<dbReference type="Gene3D" id="3.90.226.10">
    <property type="entry name" value="2-enoyl-CoA Hydratase, Chain A, domain 1"/>
    <property type="match status" value="1"/>
</dbReference>
<sequence>MKRKWSKHIIFFLCAFILCAIALWSAWQLWFNPYRGTASDLRPSEELETVLTSQQAIEDLDYIVQRLTERHPACMNGLPDSVQLAYERERMGITTLPEVSVLSLWQSAASVLSSLGDAHTAVGVNYENRVRLPLAFTWKDDTLTCSSGEYDGYIVVEIGGVSTDDLYQRFPTQFSYELESWARHSFASRLNRGEYLSFTGIDTQKDIPLLLEEPNNGGRITAMFALHESVAVGAEKTKPNFDYSVDASSGMEIFTLRQCVYDEEYKNGLRDFFTAVQENNIRSVIVDLRGNPGGNSMVANEFVRYLPVDSYLIGTSEVRFGPILWKNKPQNRKNQQLTPVFSGDVYALTGTDTFSSAMDFATLISDNKLGTVVGEVPGNMPSSYGDILYFQTPNARLVFTVSYKYFIRPDASKSDSPLVPDVVVPAKDAFTETMRLIEKVR</sequence>
<dbReference type="InterPro" id="IPR029045">
    <property type="entry name" value="ClpP/crotonase-like_dom_sf"/>
</dbReference>
<dbReference type="SUPFAM" id="SSF52096">
    <property type="entry name" value="ClpP/crotonase"/>
    <property type="match status" value="1"/>
</dbReference>
<evidence type="ECO:0000313" key="2">
    <source>
        <dbReference type="EMBL" id="NYB73111.1"/>
    </source>
</evidence>
<organism evidence="2 3">
    <name type="scientific">Sedimentibacter hydroxybenzoicus DSM 7310</name>
    <dbReference type="NCBI Taxonomy" id="1123245"/>
    <lineage>
        <taxon>Bacteria</taxon>
        <taxon>Bacillati</taxon>
        <taxon>Bacillota</taxon>
        <taxon>Tissierellia</taxon>
        <taxon>Sedimentibacter</taxon>
    </lineage>
</organism>
<dbReference type="RefSeq" id="WP_179236807.1">
    <property type="nucleotide sequence ID" value="NZ_JACBNQ010000002.1"/>
</dbReference>
<dbReference type="GO" id="GO:0006508">
    <property type="term" value="P:proteolysis"/>
    <property type="evidence" value="ECO:0007669"/>
    <property type="project" value="InterPro"/>
</dbReference>
<dbReference type="Pfam" id="PF03572">
    <property type="entry name" value="Peptidase_S41"/>
    <property type="match status" value="1"/>
</dbReference>
<proteinExistence type="predicted"/>
<feature type="domain" description="Tail specific protease" evidence="1">
    <location>
        <begin position="263"/>
        <end position="422"/>
    </location>
</feature>
<dbReference type="GO" id="GO:0008236">
    <property type="term" value="F:serine-type peptidase activity"/>
    <property type="evidence" value="ECO:0007669"/>
    <property type="project" value="InterPro"/>
</dbReference>
<dbReference type="AlphaFoldDB" id="A0A974BHN7"/>
<reference evidence="2" key="1">
    <citation type="submission" date="2020-07" db="EMBL/GenBank/DDBJ databases">
        <title>Genomic analysis of a strain of Sedimentibacter Hydroxybenzoicus DSM7310.</title>
        <authorList>
            <person name="Ma S."/>
        </authorList>
    </citation>
    <scope>NUCLEOTIDE SEQUENCE</scope>
    <source>
        <strain evidence="2">DSM 7310</strain>
    </source>
</reference>